<dbReference type="InterPro" id="IPR036236">
    <property type="entry name" value="Znf_C2H2_sf"/>
</dbReference>
<dbReference type="SUPFAM" id="SSF57667">
    <property type="entry name" value="beta-beta-alpha zinc fingers"/>
    <property type="match status" value="1"/>
</dbReference>
<dbReference type="InterPro" id="IPR013087">
    <property type="entry name" value="Znf_C2H2_type"/>
</dbReference>
<reference evidence="4" key="1">
    <citation type="journal article" date="2023" name="Mol. Phylogenet. Evol.">
        <title>Genome-scale phylogeny and comparative genomics of the fungal order Sordariales.</title>
        <authorList>
            <person name="Hensen N."/>
            <person name="Bonometti L."/>
            <person name="Westerberg I."/>
            <person name="Brannstrom I.O."/>
            <person name="Guillou S."/>
            <person name="Cros-Aarteil S."/>
            <person name="Calhoun S."/>
            <person name="Haridas S."/>
            <person name="Kuo A."/>
            <person name="Mondo S."/>
            <person name="Pangilinan J."/>
            <person name="Riley R."/>
            <person name="LaButti K."/>
            <person name="Andreopoulos B."/>
            <person name="Lipzen A."/>
            <person name="Chen C."/>
            <person name="Yan M."/>
            <person name="Daum C."/>
            <person name="Ng V."/>
            <person name="Clum A."/>
            <person name="Steindorff A."/>
            <person name="Ohm R.A."/>
            <person name="Martin F."/>
            <person name="Silar P."/>
            <person name="Natvig D.O."/>
            <person name="Lalanne C."/>
            <person name="Gautier V."/>
            <person name="Ament-Velasquez S.L."/>
            <person name="Kruys A."/>
            <person name="Hutchinson M.I."/>
            <person name="Powell A.J."/>
            <person name="Barry K."/>
            <person name="Miller A.N."/>
            <person name="Grigoriev I.V."/>
            <person name="Debuchy R."/>
            <person name="Gladieux P."/>
            <person name="Hiltunen Thoren M."/>
            <person name="Johannesson H."/>
        </authorList>
    </citation>
    <scope>NUCLEOTIDE SEQUENCE</scope>
    <source>
        <strain evidence="4">SMH4131-1</strain>
    </source>
</reference>
<dbReference type="InterPro" id="IPR027417">
    <property type="entry name" value="P-loop_NTPase"/>
</dbReference>
<dbReference type="Gene3D" id="3.40.50.300">
    <property type="entry name" value="P-loop containing nucleotide triphosphate hydrolases"/>
    <property type="match status" value="1"/>
</dbReference>
<feature type="domain" description="C2H2-type" evidence="3">
    <location>
        <begin position="1304"/>
        <end position="1326"/>
    </location>
</feature>
<evidence type="ECO:0000313" key="5">
    <source>
        <dbReference type="Proteomes" id="UP001286456"/>
    </source>
</evidence>
<dbReference type="SMART" id="SM00355">
    <property type="entry name" value="ZnF_C2H2"/>
    <property type="match status" value="4"/>
</dbReference>
<dbReference type="PANTHER" id="PTHR10039:SF14">
    <property type="entry name" value="NACHT DOMAIN-CONTAINING PROTEIN"/>
    <property type="match status" value="1"/>
</dbReference>
<organism evidence="4 5">
    <name type="scientific">Cercophora scortea</name>
    <dbReference type="NCBI Taxonomy" id="314031"/>
    <lineage>
        <taxon>Eukaryota</taxon>
        <taxon>Fungi</taxon>
        <taxon>Dikarya</taxon>
        <taxon>Ascomycota</taxon>
        <taxon>Pezizomycotina</taxon>
        <taxon>Sordariomycetes</taxon>
        <taxon>Sordariomycetidae</taxon>
        <taxon>Sordariales</taxon>
        <taxon>Lasiosphaeriaceae</taxon>
        <taxon>Cercophora</taxon>
    </lineage>
</organism>
<dbReference type="Gene3D" id="3.40.50.1820">
    <property type="entry name" value="alpha/beta hydrolase"/>
    <property type="match status" value="1"/>
</dbReference>
<dbReference type="PANTHER" id="PTHR10039">
    <property type="entry name" value="AMELOGENIN"/>
    <property type="match status" value="1"/>
</dbReference>
<evidence type="ECO:0000256" key="2">
    <source>
        <dbReference type="PROSITE-ProRule" id="PRU00042"/>
    </source>
</evidence>
<protein>
    <recommendedName>
        <fullName evidence="3">C2H2-type domain-containing protein</fullName>
    </recommendedName>
</protein>
<dbReference type="EMBL" id="JAUEPO010000005">
    <property type="protein sequence ID" value="KAK3321504.1"/>
    <property type="molecule type" value="Genomic_DNA"/>
</dbReference>
<dbReference type="SUPFAM" id="SSF52540">
    <property type="entry name" value="P-loop containing nucleoside triphosphate hydrolases"/>
    <property type="match status" value="1"/>
</dbReference>
<accession>A0AAE0IAE3</accession>
<dbReference type="PROSITE" id="PS00028">
    <property type="entry name" value="ZINC_FINGER_C2H2_1"/>
    <property type="match status" value="2"/>
</dbReference>
<dbReference type="GO" id="GO:0008270">
    <property type="term" value="F:zinc ion binding"/>
    <property type="evidence" value="ECO:0007669"/>
    <property type="project" value="UniProtKB-KW"/>
</dbReference>
<dbReference type="Proteomes" id="UP001286456">
    <property type="component" value="Unassembled WGS sequence"/>
</dbReference>
<dbReference type="InterPro" id="IPR056884">
    <property type="entry name" value="NPHP3-like_N"/>
</dbReference>
<sequence>METCHKWSKTVFRLRGLPNSLTALDDAAALICECLDLDSVDAVRVFSLATSLSFWEIPPTKVVTAMFETAPPIIRDNPGQEEWHVRAGGLGSGIIFDLILDTHFMGMTPLNDVHPSTHSHDCIAISGLGSHPFGSWQPKGTDKGFMWIRDELPMHLEGTRAIVYGYDTRLKDSQSFQSISDLARGLVNQLQTYGWGFPHAKPLAFLAHSLGGLVLKDALVQIAKGSTEAYRTLISIVRGGIFFGVPNLGMEQSHIRAIVQNNPNEALVEDIARNSNYICKLNEDFSQVSFRGRLKCFWAFETSRSPTALRTADGEINRDGPPAILVSRESATCRFNEIDPSTTLPINASHSDMVKFPRDHRHYHDVISKLFDILPSARDGGSGQQNLSTRGGAQLAIDQDSPQNDLSADLSAFTQATMLTEAEQGNFATTTLNIINGVVSGIQADQERRGDLMYMKRLELFLLLMHQFSQVSEAGNVFVDLAQVMGYVWGPMAYTLRTTFPFREAFNLILDSYADLGEQLSRLRLQRIQPLLVSNPHFRDILVMVYQDILRFHRATIIQLKQRNWNRLFEASWGSISSCIDLVKRNFEQCGRLIENRASLTQFEKIRDLRASATRSFEQEQEGRESRQRDRVMQWLSPFNCVNEHERHRSKRSVCKDPGRWLLNNDKFKDWVSSDRSANPMLWLSGIPGAGKTVLASVVVDEVKNVPNATVAFFYCRHGEVTRISFIGVARSILVQLLVQSPSVLPYFFQKASVSSEAILTSAETAKDMIQTALHSCERAYLIIDGIDECERIDGREITKYFRTMVDECDATETCSIKCLFLSQDDGEAQKNFRGLPHILVTNENQQDLKSYAVACQKRIEEKFGNLVPKGDHLSKVISARAQGMFIFAELYAQYLEDSPSVADLENELKEAKLPVNLDQVYDRILYRVLHSEDQRRSKVVRQILGWIVCARRPLRWREVQAAVCIDVQTQAVDYRKKLLDSPKQLFASFVEVRADDTVELVHGTARNYLLARTNPKLIDRPKVDAELALLSVAYLTFPHMNETRSEDEIQSDLLSGVHAFYDYATACWVLHLQDGIPTLLSLGRRAEFRKTMENFAHLHRSAPRVHLPDVKRIQKMLLPIKDSKLYGDITQAIAWAKKQAGSKSRGPTQDDALDIWEVTANIRSILESLYTSSQETQTLETFYGTHIFKCPRVNCLSYYTGFRTFDQRQRHLDKHDRPYHCTVVGCHMELFGCATMHELKKHLLDFHGDFDGAAEAEFPELSNDKTTETESAGTFKCNLCSKSYTKKHNLDIHLEKHKGAKSFPCGVCAECFTSQSDAARHRLVHGKKGFICDGPLKDGRSWGCKAAFYRADKLADHLRSKKGHKCLRPLVDEKLAAGGGEGDKGDEGLFTGQVGRNADALLEAGKIMPSFKEFLQLLQLEKSDIY</sequence>
<feature type="domain" description="C2H2-type" evidence="3">
    <location>
        <begin position="1276"/>
        <end position="1303"/>
    </location>
</feature>
<keyword evidence="5" id="KW-1185">Reference proteome</keyword>
<dbReference type="InterPro" id="IPR054471">
    <property type="entry name" value="GPIID_WHD"/>
</dbReference>
<evidence type="ECO:0000256" key="1">
    <source>
        <dbReference type="ARBA" id="ARBA00022737"/>
    </source>
</evidence>
<keyword evidence="2" id="KW-0863">Zinc-finger</keyword>
<dbReference type="InterPro" id="IPR029058">
    <property type="entry name" value="AB_hydrolase_fold"/>
</dbReference>
<evidence type="ECO:0000313" key="4">
    <source>
        <dbReference type="EMBL" id="KAK3321504.1"/>
    </source>
</evidence>
<dbReference type="SUPFAM" id="SSF53474">
    <property type="entry name" value="alpha/beta-Hydrolases"/>
    <property type="match status" value="1"/>
</dbReference>
<comment type="caution">
    <text evidence="4">The sequence shown here is derived from an EMBL/GenBank/DDBJ whole genome shotgun (WGS) entry which is preliminary data.</text>
</comment>
<proteinExistence type="predicted"/>
<dbReference type="Pfam" id="PF22939">
    <property type="entry name" value="WHD_GPIID"/>
    <property type="match status" value="1"/>
</dbReference>
<keyword evidence="2" id="KW-0479">Metal-binding</keyword>
<keyword evidence="1" id="KW-0677">Repeat</keyword>
<gene>
    <name evidence="4" type="ORF">B0T19DRAFT_374928</name>
</gene>
<dbReference type="PROSITE" id="PS50157">
    <property type="entry name" value="ZINC_FINGER_C2H2_2"/>
    <property type="match status" value="2"/>
</dbReference>
<reference evidence="4" key="2">
    <citation type="submission" date="2023-06" db="EMBL/GenBank/DDBJ databases">
        <authorList>
            <consortium name="Lawrence Berkeley National Laboratory"/>
            <person name="Haridas S."/>
            <person name="Hensen N."/>
            <person name="Bonometti L."/>
            <person name="Westerberg I."/>
            <person name="Brannstrom I.O."/>
            <person name="Guillou S."/>
            <person name="Cros-Aarteil S."/>
            <person name="Calhoun S."/>
            <person name="Kuo A."/>
            <person name="Mondo S."/>
            <person name="Pangilinan J."/>
            <person name="Riley R."/>
            <person name="Labutti K."/>
            <person name="Andreopoulos B."/>
            <person name="Lipzen A."/>
            <person name="Chen C."/>
            <person name="Yanf M."/>
            <person name="Daum C."/>
            <person name="Ng V."/>
            <person name="Clum A."/>
            <person name="Steindorff A."/>
            <person name="Ohm R."/>
            <person name="Martin F."/>
            <person name="Silar P."/>
            <person name="Natvig D."/>
            <person name="Lalanne C."/>
            <person name="Gautier V."/>
            <person name="Ament-Velasquez S.L."/>
            <person name="Kruys A."/>
            <person name="Hutchinson M.I."/>
            <person name="Powell A.J."/>
            <person name="Barry K."/>
            <person name="Miller A.N."/>
            <person name="Grigoriev I.V."/>
            <person name="Debuchy R."/>
            <person name="Gladieux P."/>
            <person name="Thoren M.H."/>
            <person name="Johannesson H."/>
        </authorList>
    </citation>
    <scope>NUCLEOTIDE SEQUENCE</scope>
    <source>
        <strain evidence="4">SMH4131-1</strain>
    </source>
</reference>
<keyword evidence="2" id="KW-0862">Zinc</keyword>
<evidence type="ECO:0000259" key="3">
    <source>
        <dbReference type="PROSITE" id="PS50157"/>
    </source>
</evidence>
<dbReference type="Pfam" id="PF24883">
    <property type="entry name" value="NPHP3_N"/>
    <property type="match status" value="1"/>
</dbReference>
<name>A0AAE0IAE3_9PEZI</name>
<dbReference type="Gene3D" id="3.30.160.60">
    <property type="entry name" value="Classic Zinc Finger"/>
    <property type="match status" value="2"/>
</dbReference>